<dbReference type="InterPro" id="IPR028098">
    <property type="entry name" value="Glyco_trans_4-like_N"/>
</dbReference>
<evidence type="ECO:0000313" key="4">
    <source>
        <dbReference type="Proteomes" id="UP001430990"/>
    </source>
</evidence>
<organism evidence="3 4">
    <name type="scientific">Bradyrhizobium barranii</name>
    <dbReference type="NCBI Taxonomy" id="2992140"/>
    <lineage>
        <taxon>Bacteria</taxon>
        <taxon>Pseudomonadati</taxon>
        <taxon>Pseudomonadota</taxon>
        <taxon>Alphaproteobacteria</taxon>
        <taxon>Hyphomicrobiales</taxon>
        <taxon>Nitrobacteraceae</taxon>
        <taxon>Bradyrhizobium</taxon>
    </lineage>
</organism>
<dbReference type="SUPFAM" id="SSF53756">
    <property type="entry name" value="UDP-Glycosyltransferase/glycogen phosphorylase"/>
    <property type="match status" value="1"/>
</dbReference>
<dbReference type="Pfam" id="PF00534">
    <property type="entry name" value="Glycos_transf_1"/>
    <property type="match status" value="1"/>
</dbReference>
<dbReference type="Gene3D" id="3.40.50.2000">
    <property type="entry name" value="Glycogen Phosphorylase B"/>
    <property type="match status" value="2"/>
</dbReference>
<evidence type="ECO:0000259" key="2">
    <source>
        <dbReference type="Pfam" id="PF13439"/>
    </source>
</evidence>
<dbReference type="EMBL" id="CP088100">
    <property type="protein sequence ID" value="UFW88723.1"/>
    <property type="molecule type" value="Genomic_DNA"/>
</dbReference>
<feature type="domain" description="Glycosyl transferase family 1" evidence="1">
    <location>
        <begin position="190"/>
        <end position="361"/>
    </location>
</feature>
<dbReference type="PANTHER" id="PTHR45947">
    <property type="entry name" value="SULFOQUINOVOSYL TRANSFERASE SQD2"/>
    <property type="match status" value="1"/>
</dbReference>
<sequence>MRILVLTHEFPPFRGGVGTYCVETAKAAVAQGHTVEILAPHFGKDNAEEDRLYPFTVRRFAGGVYATRALPRLLLALLRAKPWTFDIIHAADWPFVMLIPWMRPFIRQRIVAMMHGTDVFLLAKSRVAGLLFGRSYLRGADYVVANSRFTEDLVLKYHPYLASPRRTAVTLLGVDPFWFNPPVGPSEALERHGVPKNRKLLLTVARLDIRKGHRYLLQALALLPQHAKDQLGYVIVGKALDLAYQDELKRLAEASGVPVVFAGAVSNDDVRNFYASAWLFCMLAEPNPEKVEGFGLAYLEAAAQSLPSVAAPNGGVPEVVLDGETGVLLKDRSPDKLANLLVELLGRQDDVARFGSAARTWAQTFSWQRCAELTYQPEQAAHRAPSRAEIVAGES</sequence>
<dbReference type="Pfam" id="PF13439">
    <property type="entry name" value="Glyco_transf_4"/>
    <property type="match status" value="1"/>
</dbReference>
<proteinExistence type="predicted"/>
<reference evidence="3" key="1">
    <citation type="submission" date="2021-11" db="EMBL/GenBank/DDBJ databases">
        <title>Australian commercial rhizobial inoculants.</title>
        <authorList>
            <person name="Kohlmeier M.G."/>
            <person name="O'Hara G.W."/>
            <person name="Colombi E."/>
            <person name="Ramsay J.P."/>
            <person name="Terpolilli J."/>
        </authorList>
    </citation>
    <scope>NUCLEOTIDE SEQUENCE</scope>
    <source>
        <strain evidence="3">CC829</strain>
    </source>
</reference>
<keyword evidence="4" id="KW-1185">Reference proteome</keyword>
<protein>
    <submittedName>
        <fullName evidence="3">Glycosyltransferase family 4 protein</fullName>
    </submittedName>
</protein>
<dbReference type="Proteomes" id="UP001430990">
    <property type="component" value="Chromosome"/>
</dbReference>
<dbReference type="CDD" id="cd03801">
    <property type="entry name" value="GT4_PimA-like"/>
    <property type="match status" value="1"/>
</dbReference>
<name>A0ABY3QSW0_9BRAD</name>
<evidence type="ECO:0000259" key="1">
    <source>
        <dbReference type="Pfam" id="PF00534"/>
    </source>
</evidence>
<dbReference type="InterPro" id="IPR001296">
    <property type="entry name" value="Glyco_trans_1"/>
</dbReference>
<dbReference type="RefSeq" id="WP_231144316.1">
    <property type="nucleotide sequence ID" value="NZ_CP088100.1"/>
</dbReference>
<accession>A0ABY3QSW0</accession>
<dbReference type="PANTHER" id="PTHR45947:SF3">
    <property type="entry name" value="SULFOQUINOVOSYL TRANSFERASE SQD2"/>
    <property type="match status" value="1"/>
</dbReference>
<dbReference type="InterPro" id="IPR050194">
    <property type="entry name" value="Glycosyltransferase_grp1"/>
</dbReference>
<feature type="domain" description="Glycosyltransferase subfamily 4-like N-terminal" evidence="2">
    <location>
        <begin position="15"/>
        <end position="175"/>
    </location>
</feature>
<gene>
    <name evidence="3" type="ORF">BjapCC829_09590</name>
</gene>
<evidence type="ECO:0000313" key="3">
    <source>
        <dbReference type="EMBL" id="UFW88723.1"/>
    </source>
</evidence>